<dbReference type="InterPro" id="IPR036734">
    <property type="entry name" value="Neur_chan_lig-bd_sf"/>
</dbReference>
<evidence type="ECO:0000313" key="13">
    <source>
        <dbReference type="EMBL" id="ELT98093.1"/>
    </source>
</evidence>
<dbReference type="FunFam" id="2.70.170.10:FF:000028">
    <property type="entry name" value="AcetylCholine Receptor"/>
    <property type="match status" value="1"/>
</dbReference>
<dbReference type="EnsemblMetazoa" id="CapteT128526">
    <property type="protein sequence ID" value="CapteP128526"/>
    <property type="gene ID" value="CapteG128526"/>
</dbReference>
<gene>
    <name evidence="13" type="ORF">CAPTEDRAFT_128526</name>
</gene>
<dbReference type="InterPro" id="IPR006201">
    <property type="entry name" value="Neur_channel"/>
</dbReference>
<dbReference type="STRING" id="283909.R7TW06"/>
<dbReference type="CDD" id="cd18997">
    <property type="entry name" value="LGIC_ECD_nAChR"/>
    <property type="match status" value="1"/>
</dbReference>
<dbReference type="OMA" id="HAAYINT"/>
<organism evidence="13">
    <name type="scientific">Capitella teleta</name>
    <name type="common">Polychaete worm</name>
    <dbReference type="NCBI Taxonomy" id="283909"/>
    <lineage>
        <taxon>Eukaryota</taxon>
        <taxon>Metazoa</taxon>
        <taxon>Spiralia</taxon>
        <taxon>Lophotrochozoa</taxon>
        <taxon>Annelida</taxon>
        <taxon>Polychaeta</taxon>
        <taxon>Sedentaria</taxon>
        <taxon>Scolecida</taxon>
        <taxon>Capitellidae</taxon>
        <taxon>Capitella</taxon>
    </lineage>
</organism>
<keyword evidence="3" id="KW-0812">Transmembrane</keyword>
<comment type="similarity">
    <text evidence="11">Belongs to the ligand-gated ion channel (TC 1.A.9) family.</text>
</comment>
<accession>R7TW06</accession>
<keyword evidence="8" id="KW-1071">Ligand-gated ion channel</keyword>
<name>R7TW06_CAPTE</name>
<evidence type="ECO:0000256" key="9">
    <source>
        <dbReference type="ARBA" id="ARBA00023303"/>
    </source>
</evidence>
<evidence type="ECO:0000313" key="15">
    <source>
        <dbReference type="Proteomes" id="UP000014760"/>
    </source>
</evidence>
<dbReference type="EMBL" id="AMQN01002073">
    <property type="status" value="NOT_ANNOTATED_CDS"/>
    <property type="molecule type" value="Genomic_DNA"/>
</dbReference>
<evidence type="ECO:0000256" key="7">
    <source>
        <dbReference type="ARBA" id="ARBA00023170"/>
    </source>
</evidence>
<dbReference type="GO" id="GO:0004888">
    <property type="term" value="F:transmembrane signaling receptor activity"/>
    <property type="evidence" value="ECO:0007669"/>
    <property type="project" value="InterPro"/>
</dbReference>
<evidence type="ECO:0000256" key="2">
    <source>
        <dbReference type="ARBA" id="ARBA00022475"/>
    </source>
</evidence>
<keyword evidence="1 11" id="KW-0813">Transport</keyword>
<evidence type="ECO:0000256" key="4">
    <source>
        <dbReference type="ARBA" id="ARBA00023018"/>
    </source>
</evidence>
<dbReference type="Pfam" id="PF02931">
    <property type="entry name" value="Neur_chan_LBD"/>
    <property type="match status" value="1"/>
</dbReference>
<reference evidence="13 15" key="2">
    <citation type="journal article" date="2013" name="Nature">
        <title>Insights into bilaterian evolution from three spiralian genomes.</title>
        <authorList>
            <person name="Simakov O."/>
            <person name="Marletaz F."/>
            <person name="Cho S.J."/>
            <person name="Edsinger-Gonzales E."/>
            <person name="Havlak P."/>
            <person name="Hellsten U."/>
            <person name="Kuo D.H."/>
            <person name="Larsson T."/>
            <person name="Lv J."/>
            <person name="Arendt D."/>
            <person name="Savage R."/>
            <person name="Osoegawa K."/>
            <person name="de Jong P."/>
            <person name="Grimwood J."/>
            <person name="Chapman J.A."/>
            <person name="Shapiro H."/>
            <person name="Aerts A."/>
            <person name="Otillar R.P."/>
            <person name="Terry A.Y."/>
            <person name="Boore J.L."/>
            <person name="Grigoriev I.V."/>
            <person name="Lindberg D.R."/>
            <person name="Seaver E.C."/>
            <person name="Weisblat D.A."/>
            <person name="Putnam N.H."/>
            <person name="Rokhsar D.S."/>
        </authorList>
    </citation>
    <scope>NUCLEOTIDE SEQUENCE</scope>
    <source>
        <strain evidence="13 15">I ESC-2004</strain>
    </source>
</reference>
<evidence type="ECO:0000256" key="10">
    <source>
        <dbReference type="ARBA" id="ARBA00034099"/>
    </source>
</evidence>
<protein>
    <recommendedName>
        <fullName evidence="12">Neurotransmitter-gated ion-channel ligand-binding domain-containing protein</fullName>
    </recommendedName>
</protein>
<evidence type="ECO:0000256" key="11">
    <source>
        <dbReference type="RuleBase" id="RU000687"/>
    </source>
</evidence>
<evidence type="ECO:0000256" key="1">
    <source>
        <dbReference type="ARBA" id="ARBA00022448"/>
    </source>
</evidence>
<feature type="non-terminal residue" evidence="13">
    <location>
        <position position="148"/>
    </location>
</feature>
<keyword evidence="6" id="KW-0472">Membrane</keyword>
<evidence type="ECO:0000256" key="6">
    <source>
        <dbReference type="ARBA" id="ARBA00023136"/>
    </source>
</evidence>
<dbReference type="PRINTS" id="PR00254">
    <property type="entry name" value="NICOTINICR"/>
</dbReference>
<evidence type="ECO:0000259" key="12">
    <source>
        <dbReference type="Pfam" id="PF02931"/>
    </source>
</evidence>
<feature type="domain" description="Neurotransmitter-gated ion-channel ligand-binding" evidence="12">
    <location>
        <begin position="12"/>
        <end position="148"/>
    </location>
</feature>
<keyword evidence="2" id="KW-1003">Cell membrane</keyword>
<comment type="subcellular location">
    <subcellularLocation>
        <location evidence="10">Synaptic cell membrane</location>
        <topology evidence="10">Multi-pass membrane protein</topology>
    </subcellularLocation>
</comment>
<dbReference type="PRINTS" id="PR00252">
    <property type="entry name" value="NRIONCHANNEL"/>
</dbReference>
<dbReference type="PANTHER" id="PTHR18945">
    <property type="entry name" value="NEUROTRANSMITTER GATED ION CHANNEL"/>
    <property type="match status" value="1"/>
</dbReference>
<dbReference type="SUPFAM" id="SSF63712">
    <property type="entry name" value="Nicotinic receptor ligand binding domain-like"/>
    <property type="match status" value="1"/>
</dbReference>
<dbReference type="GO" id="GO:0022848">
    <property type="term" value="F:acetylcholine-gated monoatomic cation-selective channel activity"/>
    <property type="evidence" value="ECO:0007669"/>
    <property type="project" value="InterPro"/>
</dbReference>
<dbReference type="Gene3D" id="2.70.170.10">
    <property type="entry name" value="Neurotransmitter-gated ion-channel ligand-binding domain"/>
    <property type="match status" value="1"/>
</dbReference>
<dbReference type="InterPro" id="IPR018000">
    <property type="entry name" value="Neurotransmitter_ion_chnl_CS"/>
</dbReference>
<reference evidence="14" key="3">
    <citation type="submission" date="2015-06" db="UniProtKB">
        <authorList>
            <consortium name="EnsemblMetazoa"/>
        </authorList>
    </citation>
    <scope>IDENTIFICATION</scope>
</reference>
<dbReference type="AlphaFoldDB" id="R7TW06"/>
<dbReference type="HOGENOM" id="CLU_018074_7_0_1"/>
<evidence type="ECO:0000256" key="8">
    <source>
        <dbReference type="ARBA" id="ARBA00023286"/>
    </source>
</evidence>
<dbReference type="PROSITE" id="PS00236">
    <property type="entry name" value="NEUROTR_ION_CHANNEL"/>
    <property type="match status" value="1"/>
</dbReference>
<sequence>MAEYEDIGVIGRPLINLSYPVTVQFGLGLIQMDVQEKENMLSLSAWTKYNWVDEYLTWNPEDHGNITSLKLPPENIWIPDIMLYNTANTETFSRRALAVVDSDGGVSWYPHRIFHSACSVDVTYFPFDNQTCHLYFGSWTHFASELNL</sequence>
<evidence type="ECO:0000256" key="5">
    <source>
        <dbReference type="ARBA" id="ARBA00023065"/>
    </source>
</evidence>
<dbReference type="InterPro" id="IPR002394">
    <property type="entry name" value="Nicotinic_acetylcholine_rcpt"/>
</dbReference>
<reference evidence="15" key="1">
    <citation type="submission" date="2012-12" db="EMBL/GenBank/DDBJ databases">
        <authorList>
            <person name="Hellsten U."/>
            <person name="Grimwood J."/>
            <person name="Chapman J.A."/>
            <person name="Shapiro H."/>
            <person name="Aerts A."/>
            <person name="Otillar R.P."/>
            <person name="Terry A.Y."/>
            <person name="Boore J.L."/>
            <person name="Simakov O."/>
            <person name="Marletaz F."/>
            <person name="Cho S.-J."/>
            <person name="Edsinger-Gonzales E."/>
            <person name="Havlak P."/>
            <person name="Kuo D.-H."/>
            <person name="Larsson T."/>
            <person name="Lv J."/>
            <person name="Arendt D."/>
            <person name="Savage R."/>
            <person name="Osoegawa K."/>
            <person name="de Jong P."/>
            <person name="Lindberg D.R."/>
            <person name="Seaver E.C."/>
            <person name="Weisblat D.A."/>
            <person name="Putnam N.H."/>
            <person name="Grigoriev I.V."/>
            <person name="Rokhsar D.S."/>
        </authorList>
    </citation>
    <scope>NUCLEOTIDE SEQUENCE</scope>
    <source>
        <strain evidence="15">I ESC-2004</strain>
    </source>
</reference>
<keyword evidence="15" id="KW-1185">Reference proteome</keyword>
<keyword evidence="5 11" id="KW-0406">Ion transport</keyword>
<keyword evidence="9 11" id="KW-0407">Ion channel</keyword>
<dbReference type="OrthoDB" id="5975154at2759"/>
<dbReference type="InterPro" id="IPR006202">
    <property type="entry name" value="Neur_chan_lig-bd"/>
</dbReference>
<dbReference type="GO" id="GO:0045211">
    <property type="term" value="C:postsynaptic membrane"/>
    <property type="evidence" value="ECO:0007669"/>
    <property type="project" value="InterPro"/>
</dbReference>
<dbReference type="Proteomes" id="UP000014760">
    <property type="component" value="Unassembled WGS sequence"/>
</dbReference>
<proteinExistence type="inferred from homology"/>
<evidence type="ECO:0000313" key="14">
    <source>
        <dbReference type="EnsemblMetazoa" id="CapteP128526"/>
    </source>
</evidence>
<evidence type="ECO:0000256" key="3">
    <source>
        <dbReference type="ARBA" id="ARBA00022692"/>
    </source>
</evidence>
<dbReference type="EMBL" id="KB308242">
    <property type="protein sequence ID" value="ELT98093.1"/>
    <property type="molecule type" value="Genomic_DNA"/>
</dbReference>
<keyword evidence="4" id="KW-0770">Synapse</keyword>
<keyword evidence="7" id="KW-0675">Receptor</keyword>